<dbReference type="InterPro" id="IPR033985">
    <property type="entry name" value="SusD-like_N"/>
</dbReference>
<dbReference type="Pfam" id="PF07980">
    <property type="entry name" value="SusD_RagB"/>
    <property type="match status" value="1"/>
</dbReference>
<dbReference type="Proteomes" id="UP000184164">
    <property type="component" value="Unassembled WGS sequence"/>
</dbReference>
<comment type="similarity">
    <text evidence="2">Belongs to the SusD family.</text>
</comment>
<evidence type="ECO:0000256" key="2">
    <source>
        <dbReference type="ARBA" id="ARBA00006275"/>
    </source>
</evidence>
<sequence>MTMKKIVFFLSILLIVTSCSDLEVEPGDRYSNGVVWENEKALDMYVKGFYAALRDNAEIHSLQMSDGLSDILKYSVNNIDGNTFQNKVLLQENYITPNNGALSEWGNYDRIKLQNEFLHDVETMAGDFDPDFIAVRKAEVRFMRAFLYYQLIRNHGGIILRTENSGADGGLDNAKDANKARISEKESWDFVINELKDVAETLAPHKWSSENFGRITAGAAYALLTRCALYAERYDDVIWAGKKVEDLGYSLESQYANIFKNKASSEIILPVLFKKPDYVHYFDRYFGPTGDFANRGGWACPTEELVKHYQIEVDGKYENFDWNNPEHSQNPYANREPRFYASVLYNGANWNGRKIETFVGGADGFMEYDFSSNNTGCVTGYFMKKYMEEGNEDVDKGSDTYWVELRFAEVLLNLAEAHAQSGDIAKGYEYLNRVRTRGGYLAPRQSNSSLDIFMSDLETERMLELAFEGHRYWDIRRWKRAEEIINGKRAHGVKITKNEEGNWDYQVTEIESDDRYFPEKYYKIPIPQLEIRNNSLCEQTFPW</sequence>
<evidence type="ECO:0000259" key="9">
    <source>
        <dbReference type="Pfam" id="PF14322"/>
    </source>
</evidence>
<proteinExistence type="inferred from homology"/>
<keyword evidence="5" id="KW-0472">Membrane</keyword>
<gene>
    <name evidence="10" type="ORF">SAMN05444274_10551</name>
</gene>
<evidence type="ECO:0000256" key="7">
    <source>
        <dbReference type="SAM" id="SignalP"/>
    </source>
</evidence>
<protein>
    <recommendedName>
        <fullName evidence="3">Type IV secretion system putative lipoprotein virB7</fullName>
    </recommendedName>
</protein>
<dbReference type="GO" id="GO:0009279">
    <property type="term" value="C:cell outer membrane"/>
    <property type="evidence" value="ECO:0007669"/>
    <property type="project" value="UniProtKB-SubCell"/>
</dbReference>
<keyword evidence="4 7" id="KW-0732">Signal</keyword>
<dbReference type="InterPro" id="IPR011990">
    <property type="entry name" value="TPR-like_helical_dom_sf"/>
</dbReference>
<evidence type="ECO:0000256" key="1">
    <source>
        <dbReference type="ARBA" id="ARBA00004442"/>
    </source>
</evidence>
<dbReference type="InterPro" id="IPR012640">
    <property type="entry name" value="Membr_lipoprot_lipid_attach_CS"/>
</dbReference>
<evidence type="ECO:0000256" key="4">
    <source>
        <dbReference type="ARBA" id="ARBA00022729"/>
    </source>
</evidence>
<feature type="domain" description="RagB/SusD" evidence="8">
    <location>
        <begin position="290"/>
        <end position="543"/>
    </location>
</feature>
<dbReference type="STRING" id="1484053.SAMN05444274_10551"/>
<reference evidence="10 11" key="1">
    <citation type="submission" date="2016-11" db="EMBL/GenBank/DDBJ databases">
        <authorList>
            <person name="Jaros S."/>
            <person name="Januszkiewicz K."/>
            <person name="Wedrychowicz H."/>
        </authorList>
    </citation>
    <scope>NUCLEOTIDE SEQUENCE [LARGE SCALE GENOMIC DNA]</scope>
    <source>
        <strain evidence="10 11">DSM 26910</strain>
    </source>
</reference>
<feature type="signal peptide" evidence="7">
    <location>
        <begin position="1"/>
        <end position="20"/>
    </location>
</feature>
<evidence type="ECO:0000256" key="3">
    <source>
        <dbReference type="ARBA" id="ARBA00017922"/>
    </source>
</evidence>
<accession>A0A1M5B9Y4</accession>
<dbReference type="AlphaFoldDB" id="A0A1M5B9Y4"/>
<comment type="subcellular location">
    <subcellularLocation>
        <location evidence="1">Cell outer membrane</location>
    </subcellularLocation>
</comment>
<dbReference type="Pfam" id="PF14322">
    <property type="entry name" value="SusD-like_3"/>
    <property type="match status" value="1"/>
</dbReference>
<feature type="domain" description="SusD-like N-terminal" evidence="9">
    <location>
        <begin position="93"/>
        <end position="229"/>
    </location>
</feature>
<evidence type="ECO:0000313" key="10">
    <source>
        <dbReference type="EMBL" id="SHF39299.1"/>
    </source>
</evidence>
<evidence type="ECO:0000256" key="6">
    <source>
        <dbReference type="ARBA" id="ARBA00023237"/>
    </source>
</evidence>
<name>A0A1M5B9Y4_9BACT</name>
<keyword evidence="11" id="KW-1185">Reference proteome</keyword>
<dbReference type="PROSITE" id="PS51257">
    <property type="entry name" value="PROKAR_LIPOPROTEIN"/>
    <property type="match status" value="1"/>
</dbReference>
<dbReference type="EMBL" id="FQUM01000005">
    <property type="protein sequence ID" value="SHF39299.1"/>
    <property type="molecule type" value="Genomic_DNA"/>
</dbReference>
<feature type="chain" id="PRO_5013313679" description="Type IV secretion system putative lipoprotein virB7" evidence="7">
    <location>
        <begin position="21"/>
        <end position="543"/>
    </location>
</feature>
<dbReference type="Pfam" id="PF08139">
    <property type="entry name" value="LPAM_1"/>
    <property type="match status" value="1"/>
</dbReference>
<evidence type="ECO:0000259" key="8">
    <source>
        <dbReference type="Pfam" id="PF07980"/>
    </source>
</evidence>
<dbReference type="InterPro" id="IPR012944">
    <property type="entry name" value="SusD_RagB_dom"/>
</dbReference>
<dbReference type="SUPFAM" id="SSF48452">
    <property type="entry name" value="TPR-like"/>
    <property type="match status" value="1"/>
</dbReference>
<organism evidence="10 11">
    <name type="scientific">Mariniphaga anaerophila</name>
    <dbReference type="NCBI Taxonomy" id="1484053"/>
    <lineage>
        <taxon>Bacteria</taxon>
        <taxon>Pseudomonadati</taxon>
        <taxon>Bacteroidota</taxon>
        <taxon>Bacteroidia</taxon>
        <taxon>Marinilabiliales</taxon>
        <taxon>Prolixibacteraceae</taxon>
        <taxon>Mariniphaga</taxon>
    </lineage>
</organism>
<keyword evidence="6" id="KW-0998">Cell outer membrane</keyword>
<evidence type="ECO:0000256" key="5">
    <source>
        <dbReference type="ARBA" id="ARBA00023136"/>
    </source>
</evidence>
<evidence type="ECO:0000313" key="11">
    <source>
        <dbReference type="Proteomes" id="UP000184164"/>
    </source>
</evidence>
<dbReference type="Gene3D" id="1.25.40.390">
    <property type="match status" value="1"/>
</dbReference>